<reference evidence="2 3" key="1">
    <citation type="submission" date="2015-02" db="EMBL/GenBank/DDBJ databases">
        <authorList>
            <person name="Chooi Y.-H."/>
        </authorList>
    </citation>
    <scope>NUCLEOTIDE SEQUENCE [LARGE SCALE GENOMIC DNA]</scope>
    <source>
        <strain evidence="2">E3</strain>
    </source>
</reference>
<proteinExistence type="predicted"/>
<sequence>MRSQTDPAQWVFRKVSADRHWAFGDAENDPGPRPQPSREGNRGQRWRTHPETVRLDDRGGGPGRFLPFNDACIA</sequence>
<evidence type="ECO:0000313" key="2">
    <source>
        <dbReference type="EMBL" id="CEP03966.1"/>
    </source>
</evidence>
<feature type="compositionally biased region" description="Basic and acidic residues" evidence="1">
    <location>
        <begin position="48"/>
        <end position="59"/>
    </location>
</feature>
<keyword evidence="3" id="KW-1185">Reference proteome</keyword>
<protein>
    <submittedName>
        <fullName evidence="2">Uncharacterized protein</fullName>
    </submittedName>
</protein>
<dbReference type="AlphaFoldDB" id="A0A0G4J954"/>
<evidence type="ECO:0000256" key="1">
    <source>
        <dbReference type="SAM" id="MobiDB-lite"/>
    </source>
</evidence>
<name>A0A0G4J954_PLABS</name>
<dbReference type="EMBL" id="CDSF01000160">
    <property type="protein sequence ID" value="CEP03966.1"/>
    <property type="molecule type" value="Genomic_DNA"/>
</dbReference>
<dbReference type="Proteomes" id="UP000039324">
    <property type="component" value="Unassembled WGS sequence"/>
</dbReference>
<gene>
    <name evidence="2" type="ORF">PBRA_009546</name>
</gene>
<feature type="region of interest" description="Disordered" evidence="1">
    <location>
        <begin position="21"/>
        <end position="74"/>
    </location>
</feature>
<organism evidence="2 3">
    <name type="scientific">Plasmodiophora brassicae</name>
    <name type="common">Clubroot disease agent</name>
    <dbReference type="NCBI Taxonomy" id="37360"/>
    <lineage>
        <taxon>Eukaryota</taxon>
        <taxon>Sar</taxon>
        <taxon>Rhizaria</taxon>
        <taxon>Endomyxa</taxon>
        <taxon>Phytomyxea</taxon>
        <taxon>Plasmodiophorida</taxon>
        <taxon>Plasmodiophoridae</taxon>
        <taxon>Plasmodiophora</taxon>
    </lineage>
</organism>
<accession>A0A0G4J954</accession>
<evidence type="ECO:0000313" key="3">
    <source>
        <dbReference type="Proteomes" id="UP000039324"/>
    </source>
</evidence>